<evidence type="ECO:0000313" key="2">
    <source>
        <dbReference type="EMBL" id="AOX02177.1"/>
    </source>
</evidence>
<dbReference type="GO" id="GO:0006629">
    <property type="term" value="P:lipid metabolic process"/>
    <property type="evidence" value="ECO:0007669"/>
    <property type="project" value="InterPro"/>
</dbReference>
<gene>
    <name evidence="2" type="ORF">BJP34_24480</name>
</gene>
<dbReference type="EMBL" id="CP017599">
    <property type="protein sequence ID" value="AOX02177.1"/>
    <property type="molecule type" value="Genomic_DNA"/>
</dbReference>
<dbReference type="PANTHER" id="PTHR46211:SF1">
    <property type="entry name" value="GLYCEROPHOSPHODIESTER PHOSPHODIESTERASE, CYTOPLASMIC"/>
    <property type="match status" value="1"/>
</dbReference>
<dbReference type="InterPro" id="IPR030395">
    <property type="entry name" value="GP_PDE_dom"/>
</dbReference>
<dbReference type="CDD" id="cd08556">
    <property type="entry name" value="GDPD"/>
    <property type="match status" value="1"/>
</dbReference>
<dbReference type="InterPro" id="IPR017946">
    <property type="entry name" value="PLC-like_Pdiesterase_TIM-brl"/>
</dbReference>
<evidence type="ECO:0000313" key="3">
    <source>
        <dbReference type="Proteomes" id="UP000177870"/>
    </source>
</evidence>
<dbReference type="Pfam" id="PF03009">
    <property type="entry name" value="GDPD"/>
    <property type="match status" value="1"/>
</dbReference>
<dbReference type="PANTHER" id="PTHR46211">
    <property type="entry name" value="GLYCEROPHOSPHORYL DIESTER PHOSPHODIESTERASE"/>
    <property type="match status" value="1"/>
</dbReference>
<accession>A0A1D8TX01</accession>
<protein>
    <recommendedName>
        <fullName evidence="1">GP-PDE domain-containing protein</fullName>
    </recommendedName>
</protein>
<reference evidence="3" key="1">
    <citation type="submission" date="2016-10" db="EMBL/GenBank/DDBJ databases">
        <title>Comparative genomics uncovers the prolific and rare metabolic potential of the cyanobacterial genus Moorea.</title>
        <authorList>
            <person name="Leao T."/>
            <person name="Castelao G."/>
            <person name="Korobeynikov A."/>
            <person name="Monroe E.A."/>
            <person name="Podell S."/>
            <person name="Glukhov E."/>
            <person name="Allen E."/>
            <person name="Gerwick W.H."/>
            <person name="Gerwick L."/>
        </authorList>
    </citation>
    <scope>NUCLEOTIDE SEQUENCE [LARGE SCALE GENOMIC DNA]</scope>
    <source>
        <strain evidence="3">PAL-8-15-08-1</strain>
    </source>
</reference>
<feature type="domain" description="GP-PDE" evidence="1">
    <location>
        <begin position="40"/>
        <end position="271"/>
    </location>
</feature>
<sequence>MGETTAVAHGGNPQDRAAFPRPRCIAIPCSLFPLLDMLTNKIIAHRGASNCAKENTIEAYEKAIEFGADFIEFDVRITKDGVLISHHDPMIANQAISQLSFAEINRIAGQQGFRVPTVEEVFRLSRNRIKLAVELKEEGYEEKVMALVMEYIKIDDFVILSFNVSSLRWIKLNYPKVKTGLLLSKKKNNFLIILLRVFGILVFQKLIRLTPDILALQWETLKFGLLKIAAKQGKPVFVWTVNDQKMIGELLNDNRVHGIITDKPDLARQLSANALRARVRGQRSAVSGQRSADLTQIKRMLTSVIQKCSV</sequence>
<dbReference type="Gene3D" id="3.20.20.190">
    <property type="entry name" value="Phosphatidylinositol (PI) phosphodiesterase"/>
    <property type="match status" value="1"/>
</dbReference>
<dbReference type="AlphaFoldDB" id="A0A1D8TX01"/>
<dbReference type="GO" id="GO:0008081">
    <property type="term" value="F:phosphoric diester hydrolase activity"/>
    <property type="evidence" value="ECO:0007669"/>
    <property type="project" value="InterPro"/>
</dbReference>
<evidence type="ECO:0000259" key="1">
    <source>
        <dbReference type="PROSITE" id="PS51704"/>
    </source>
</evidence>
<dbReference type="Proteomes" id="UP000177870">
    <property type="component" value="Chromosome"/>
</dbReference>
<dbReference type="KEGG" id="mpro:BJP34_24480"/>
<organism evidence="2 3">
    <name type="scientific">Moorena producens PAL-8-15-08-1</name>
    <dbReference type="NCBI Taxonomy" id="1458985"/>
    <lineage>
        <taxon>Bacteria</taxon>
        <taxon>Bacillati</taxon>
        <taxon>Cyanobacteriota</taxon>
        <taxon>Cyanophyceae</taxon>
        <taxon>Coleofasciculales</taxon>
        <taxon>Coleofasciculaceae</taxon>
        <taxon>Moorena</taxon>
    </lineage>
</organism>
<dbReference type="SUPFAM" id="SSF51695">
    <property type="entry name" value="PLC-like phosphodiesterases"/>
    <property type="match status" value="1"/>
</dbReference>
<dbReference type="STRING" id="1458985.BJP34_24480"/>
<dbReference type="PROSITE" id="PS51704">
    <property type="entry name" value="GP_PDE"/>
    <property type="match status" value="1"/>
</dbReference>
<proteinExistence type="predicted"/>
<name>A0A1D8TX01_9CYAN</name>